<feature type="compositionally biased region" description="Basic and acidic residues" evidence="1">
    <location>
        <begin position="9"/>
        <end position="30"/>
    </location>
</feature>
<accession>A0A835UI42</accession>
<dbReference type="Proteomes" id="UP000639772">
    <property type="component" value="Chromosome 12"/>
</dbReference>
<name>A0A835UI42_VANPL</name>
<dbReference type="EMBL" id="JADCNM010000012">
    <property type="protein sequence ID" value="KAG0460211.1"/>
    <property type="molecule type" value="Genomic_DNA"/>
</dbReference>
<evidence type="ECO:0000313" key="3">
    <source>
        <dbReference type="Proteomes" id="UP000639772"/>
    </source>
</evidence>
<gene>
    <name evidence="2" type="ORF">HPP92_023339</name>
</gene>
<evidence type="ECO:0000256" key="1">
    <source>
        <dbReference type="SAM" id="MobiDB-lite"/>
    </source>
</evidence>
<feature type="region of interest" description="Disordered" evidence="1">
    <location>
        <begin position="1"/>
        <end position="36"/>
    </location>
</feature>
<sequence>MKAAAAASHADEYSQDRSQRIRGRQQRESEEISGGGRWRMCGKTVKLPPHPHLSSVSPSLSLLCISFSLFRRYTVFSLLLSHSNSLSSFWGRLI</sequence>
<protein>
    <submittedName>
        <fullName evidence="2">Uncharacterized protein</fullName>
    </submittedName>
</protein>
<dbReference type="AlphaFoldDB" id="A0A835UI42"/>
<organism evidence="2 3">
    <name type="scientific">Vanilla planifolia</name>
    <name type="common">Vanilla</name>
    <dbReference type="NCBI Taxonomy" id="51239"/>
    <lineage>
        <taxon>Eukaryota</taxon>
        <taxon>Viridiplantae</taxon>
        <taxon>Streptophyta</taxon>
        <taxon>Embryophyta</taxon>
        <taxon>Tracheophyta</taxon>
        <taxon>Spermatophyta</taxon>
        <taxon>Magnoliopsida</taxon>
        <taxon>Liliopsida</taxon>
        <taxon>Asparagales</taxon>
        <taxon>Orchidaceae</taxon>
        <taxon>Vanilloideae</taxon>
        <taxon>Vanilleae</taxon>
        <taxon>Vanilla</taxon>
    </lineage>
</organism>
<reference evidence="2 3" key="1">
    <citation type="journal article" date="2020" name="Nat. Food">
        <title>A phased Vanilla planifolia genome enables genetic improvement of flavour and production.</title>
        <authorList>
            <person name="Hasing T."/>
            <person name="Tang H."/>
            <person name="Brym M."/>
            <person name="Khazi F."/>
            <person name="Huang T."/>
            <person name="Chambers A.H."/>
        </authorList>
    </citation>
    <scope>NUCLEOTIDE SEQUENCE [LARGE SCALE GENOMIC DNA]</scope>
    <source>
        <tissue evidence="2">Leaf</tissue>
    </source>
</reference>
<evidence type="ECO:0000313" key="2">
    <source>
        <dbReference type="EMBL" id="KAG0460211.1"/>
    </source>
</evidence>
<proteinExistence type="predicted"/>
<comment type="caution">
    <text evidence="2">The sequence shown here is derived from an EMBL/GenBank/DDBJ whole genome shotgun (WGS) entry which is preliminary data.</text>
</comment>